<proteinExistence type="predicted"/>
<dbReference type="EMBL" id="JAGKQH010000004">
    <property type="protein sequence ID" value="KAG6600264.1"/>
    <property type="molecule type" value="Genomic_DNA"/>
</dbReference>
<organism evidence="1 2">
    <name type="scientific">Cucurbita argyrosperma subsp. sororia</name>
    <dbReference type="NCBI Taxonomy" id="37648"/>
    <lineage>
        <taxon>Eukaryota</taxon>
        <taxon>Viridiplantae</taxon>
        <taxon>Streptophyta</taxon>
        <taxon>Embryophyta</taxon>
        <taxon>Tracheophyta</taxon>
        <taxon>Spermatophyta</taxon>
        <taxon>Magnoliopsida</taxon>
        <taxon>eudicotyledons</taxon>
        <taxon>Gunneridae</taxon>
        <taxon>Pentapetalae</taxon>
        <taxon>rosids</taxon>
        <taxon>fabids</taxon>
        <taxon>Cucurbitales</taxon>
        <taxon>Cucurbitaceae</taxon>
        <taxon>Cucurbiteae</taxon>
        <taxon>Cucurbita</taxon>
    </lineage>
</organism>
<comment type="caution">
    <text evidence="1">The sequence shown here is derived from an EMBL/GenBank/DDBJ whole genome shotgun (WGS) entry which is preliminary data.</text>
</comment>
<feature type="non-terminal residue" evidence="1">
    <location>
        <position position="1"/>
    </location>
</feature>
<dbReference type="AlphaFoldDB" id="A0AAV6NPM9"/>
<keyword evidence="2" id="KW-1185">Reference proteome</keyword>
<reference evidence="1 2" key="1">
    <citation type="journal article" date="2021" name="Hortic Res">
        <title>The domestication of Cucurbita argyrosperma as revealed by the genome of its wild relative.</title>
        <authorList>
            <person name="Barrera-Redondo J."/>
            <person name="Sanchez-de la Vega G."/>
            <person name="Aguirre-Liguori J.A."/>
            <person name="Castellanos-Morales G."/>
            <person name="Gutierrez-Guerrero Y.T."/>
            <person name="Aguirre-Dugua X."/>
            <person name="Aguirre-Planter E."/>
            <person name="Tenaillon M.I."/>
            <person name="Lira-Saade R."/>
            <person name="Eguiarte L.E."/>
        </authorList>
    </citation>
    <scope>NUCLEOTIDE SEQUENCE [LARGE SCALE GENOMIC DNA]</scope>
    <source>
        <strain evidence="1">JBR-2021</strain>
    </source>
</reference>
<dbReference type="Proteomes" id="UP000685013">
    <property type="component" value="Chromosome 4"/>
</dbReference>
<sequence length="88" mass="9717">MRREKRGKEDIKKGIWSIEDVKMKQAGSHSWLSFITAELLVETWDLICGPTHVDISAGEVSFSEVPSTASSVCAPVDCVKDQNDTSAY</sequence>
<accession>A0AAV6NPM9</accession>
<protein>
    <submittedName>
        <fullName evidence="1">Uncharacterized protein</fullName>
    </submittedName>
</protein>
<gene>
    <name evidence="1" type="ORF">SDJN03_05497</name>
</gene>
<evidence type="ECO:0000313" key="2">
    <source>
        <dbReference type="Proteomes" id="UP000685013"/>
    </source>
</evidence>
<evidence type="ECO:0000313" key="1">
    <source>
        <dbReference type="EMBL" id="KAG6600264.1"/>
    </source>
</evidence>
<name>A0AAV6NPM9_9ROSI</name>